<dbReference type="SMART" id="SM00355">
    <property type="entry name" value="ZnF_C2H2"/>
    <property type="match status" value="2"/>
</dbReference>
<organism evidence="12 13">
    <name type="scientific">Ceratosolen solmsi marchali</name>
    <dbReference type="NCBI Taxonomy" id="326594"/>
    <lineage>
        <taxon>Eukaryota</taxon>
        <taxon>Metazoa</taxon>
        <taxon>Ecdysozoa</taxon>
        <taxon>Arthropoda</taxon>
        <taxon>Hexapoda</taxon>
        <taxon>Insecta</taxon>
        <taxon>Pterygota</taxon>
        <taxon>Neoptera</taxon>
        <taxon>Endopterygota</taxon>
        <taxon>Hymenoptera</taxon>
        <taxon>Apocrita</taxon>
        <taxon>Proctotrupomorpha</taxon>
        <taxon>Chalcidoidea</taxon>
        <taxon>Agaonidae</taxon>
        <taxon>Agaoninae</taxon>
        <taxon>Ceratosolen</taxon>
    </lineage>
</organism>
<evidence type="ECO:0000256" key="6">
    <source>
        <dbReference type="ARBA" id="ARBA00023125"/>
    </source>
</evidence>
<dbReference type="InterPro" id="IPR050527">
    <property type="entry name" value="Snail/Krueppel_Znf"/>
</dbReference>
<keyword evidence="3" id="KW-0677">Repeat</keyword>
<keyword evidence="6" id="KW-0238">DNA-binding</keyword>
<keyword evidence="12" id="KW-1185">Reference proteome</keyword>
<keyword evidence="4 9" id="KW-0863">Zinc-finger</keyword>
<dbReference type="PROSITE" id="PS50157">
    <property type="entry name" value="ZINC_FINGER_C2H2_2"/>
    <property type="match status" value="2"/>
</dbReference>
<name>A0AAJ6YL00_9HYME</name>
<feature type="domain" description="C2H2-type" evidence="11">
    <location>
        <begin position="689"/>
        <end position="717"/>
    </location>
</feature>
<dbReference type="Gene3D" id="3.30.160.60">
    <property type="entry name" value="Classic Zinc Finger"/>
    <property type="match status" value="1"/>
</dbReference>
<accession>A0AAJ6YL00</accession>
<feature type="region of interest" description="Disordered" evidence="10">
    <location>
        <begin position="315"/>
        <end position="338"/>
    </location>
</feature>
<evidence type="ECO:0000256" key="9">
    <source>
        <dbReference type="PROSITE-ProRule" id="PRU00042"/>
    </source>
</evidence>
<sequence>MDIQIGDNCKYYKCRSLLACDTGGTVYETFKEFEKSNSTASLLKYKDNGKTDSNQPESIIYIIDADSELEKEKRSLVDLTTHLDDDEFNDYEIHSNMCYQPQNEVSQYTTCEDEIECLDLVEECIQSKNIVCAPNESADRHILQNLVDQILDNDDIFVIQDSGHYQHFNNSSSLIHSKDINDDIRKDGSLLDDIVCTQNDYQYFLTAAQNNSGLSDLAKLNRQEINRFEHDTSMKRGIVSSSKHTHKRKQIYNIKDDSFTELLNEDKDIFNKTMVSNIKTRKKKSRYNKENQRKKLQCQKRNPFANLKMNSILKGSKKPTIKRSKNHWQLSKRESTSSNDENFGENYCILSDDNFGKNNVNFNNDEDVLMYKRRSCQSDYCSSFHSKTDVLQEIGAIITLNSEFANADYLEYVQPRERIIESDMDKLLSPTIEVEFSEILKTCKIKQIIKDKKEQIDCNGNELDYYNVKQINNSKSILSPNEIAERDLFLKSAYAKKLGYENYFNTSNESIVNEILFDPSLAYNEINLDLNLLKHIEMYSKKNSLLDKSFTSVSCTLIESLNEFNRFGGFTEEICEDKDEDKNENEDENKDEDEDEDDDDDNDVDEEEEEQAGDEVEEELNLTDDNSDVTLDIEGSDNFSEVNTFEKRHDNLTLNGDLRKHNVIDDSVGQITNINEKKKSKSVKNIYRYKCFNCSAKFRTKRILKNHVSERHRGPYDTECEICHMKFRKSSAHKKHHPWCQKNVTHKCDICSKVYCYRASLIKHLKTHRKLM</sequence>
<dbReference type="SUPFAM" id="SSF57667">
    <property type="entry name" value="beta-beta-alpha zinc fingers"/>
    <property type="match status" value="1"/>
</dbReference>
<evidence type="ECO:0000256" key="3">
    <source>
        <dbReference type="ARBA" id="ARBA00022737"/>
    </source>
</evidence>
<evidence type="ECO:0000256" key="10">
    <source>
        <dbReference type="SAM" id="MobiDB-lite"/>
    </source>
</evidence>
<dbReference type="GO" id="GO:0000981">
    <property type="term" value="F:DNA-binding transcription factor activity, RNA polymerase II-specific"/>
    <property type="evidence" value="ECO:0007669"/>
    <property type="project" value="TreeGrafter"/>
</dbReference>
<protein>
    <submittedName>
        <fullName evidence="13">Protein PFC0760c-like</fullName>
    </submittedName>
</protein>
<dbReference type="KEGG" id="csol:105363858"/>
<feature type="compositionally biased region" description="Basic residues" evidence="10">
    <location>
        <begin position="315"/>
        <end position="326"/>
    </location>
</feature>
<feature type="compositionally biased region" description="Acidic residues" evidence="10">
    <location>
        <begin position="575"/>
        <end position="627"/>
    </location>
</feature>
<evidence type="ECO:0000256" key="8">
    <source>
        <dbReference type="ARBA" id="ARBA00037948"/>
    </source>
</evidence>
<dbReference type="PANTHER" id="PTHR24388:SF54">
    <property type="entry name" value="PROTEIN ESCARGOT"/>
    <property type="match status" value="1"/>
</dbReference>
<evidence type="ECO:0000313" key="12">
    <source>
        <dbReference type="Proteomes" id="UP000695007"/>
    </source>
</evidence>
<gene>
    <name evidence="13" type="primary">LOC105363858</name>
</gene>
<evidence type="ECO:0000256" key="2">
    <source>
        <dbReference type="ARBA" id="ARBA00022723"/>
    </source>
</evidence>
<evidence type="ECO:0000256" key="1">
    <source>
        <dbReference type="ARBA" id="ARBA00004123"/>
    </source>
</evidence>
<dbReference type="RefSeq" id="XP_011499960.1">
    <property type="nucleotide sequence ID" value="XM_011501658.1"/>
</dbReference>
<dbReference type="InterPro" id="IPR036236">
    <property type="entry name" value="Znf_C2H2_sf"/>
</dbReference>
<dbReference type="Proteomes" id="UP000695007">
    <property type="component" value="Unplaced"/>
</dbReference>
<comment type="subcellular location">
    <subcellularLocation>
        <location evidence="1">Nucleus</location>
    </subcellularLocation>
</comment>
<keyword evidence="2" id="KW-0479">Metal-binding</keyword>
<dbReference type="GO" id="GO:0005634">
    <property type="term" value="C:nucleus"/>
    <property type="evidence" value="ECO:0007669"/>
    <property type="project" value="UniProtKB-SubCell"/>
</dbReference>
<dbReference type="PROSITE" id="PS00028">
    <property type="entry name" value="ZINC_FINGER_C2H2_1"/>
    <property type="match status" value="2"/>
</dbReference>
<evidence type="ECO:0000256" key="5">
    <source>
        <dbReference type="ARBA" id="ARBA00022833"/>
    </source>
</evidence>
<evidence type="ECO:0000259" key="11">
    <source>
        <dbReference type="PROSITE" id="PS50157"/>
    </source>
</evidence>
<feature type="region of interest" description="Disordered" evidence="10">
    <location>
        <begin position="575"/>
        <end position="628"/>
    </location>
</feature>
<reference evidence="13" key="1">
    <citation type="submission" date="2025-08" db="UniProtKB">
        <authorList>
            <consortium name="RefSeq"/>
        </authorList>
    </citation>
    <scope>IDENTIFICATION</scope>
</reference>
<evidence type="ECO:0000256" key="4">
    <source>
        <dbReference type="ARBA" id="ARBA00022771"/>
    </source>
</evidence>
<comment type="similarity">
    <text evidence="8">Belongs to the snail C2H2-type zinc-finger protein family.</text>
</comment>
<dbReference type="InterPro" id="IPR013087">
    <property type="entry name" value="Znf_C2H2_type"/>
</dbReference>
<proteinExistence type="inferred from homology"/>
<dbReference type="GeneID" id="105363858"/>
<feature type="domain" description="C2H2-type" evidence="11">
    <location>
        <begin position="746"/>
        <end position="772"/>
    </location>
</feature>
<dbReference type="PANTHER" id="PTHR24388">
    <property type="entry name" value="ZINC FINGER PROTEIN"/>
    <property type="match status" value="1"/>
</dbReference>
<evidence type="ECO:0000313" key="13">
    <source>
        <dbReference type="RefSeq" id="XP_011499960.1"/>
    </source>
</evidence>
<evidence type="ECO:0000256" key="7">
    <source>
        <dbReference type="ARBA" id="ARBA00023242"/>
    </source>
</evidence>
<dbReference type="AlphaFoldDB" id="A0AAJ6YL00"/>
<dbReference type="GO" id="GO:0000978">
    <property type="term" value="F:RNA polymerase II cis-regulatory region sequence-specific DNA binding"/>
    <property type="evidence" value="ECO:0007669"/>
    <property type="project" value="TreeGrafter"/>
</dbReference>
<dbReference type="GO" id="GO:0008270">
    <property type="term" value="F:zinc ion binding"/>
    <property type="evidence" value="ECO:0007669"/>
    <property type="project" value="UniProtKB-KW"/>
</dbReference>
<keyword evidence="5" id="KW-0862">Zinc</keyword>
<keyword evidence="7" id="KW-0539">Nucleus</keyword>